<dbReference type="Pfam" id="PF11138">
    <property type="entry name" value="DUF2911"/>
    <property type="match status" value="1"/>
</dbReference>
<feature type="chain" id="PRO_5020543540" description="DUF2911 family protein" evidence="1">
    <location>
        <begin position="23"/>
        <end position="176"/>
    </location>
</feature>
<dbReference type="RefSeq" id="WP_133475331.1">
    <property type="nucleotide sequence ID" value="NZ_SNWP01000012.1"/>
</dbReference>
<proteinExistence type="predicted"/>
<dbReference type="AlphaFoldDB" id="A0A4R6ITH5"/>
<accession>A0A4R6ITH5</accession>
<evidence type="ECO:0000313" key="2">
    <source>
        <dbReference type="EMBL" id="TDO25844.1"/>
    </source>
</evidence>
<gene>
    <name evidence="2" type="ORF">BC659_2768</name>
</gene>
<keyword evidence="1" id="KW-0732">Signal</keyword>
<dbReference type="PROSITE" id="PS51257">
    <property type="entry name" value="PROKAR_LIPOPROTEIN"/>
    <property type="match status" value="1"/>
</dbReference>
<dbReference type="InterPro" id="IPR021314">
    <property type="entry name" value="DUF2911"/>
</dbReference>
<comment type="caution">
    <text evidence="2">The sequence shown here is derived from an EMBL/GenBank/DDBJ whole genome shotgun (WGS) entry which is preliminary data.</text>
</comment>
<organism evidence="2 3">
    <name type="scientific">Sediminibacterium goheungense</name>
    <dbReference type="NCBI Taxonomy" id="1086393"/>
    <lineage>
        <taxon>Bacteria</taxon>
        <taxon>Pseudomonadati</taxon>
        <taxon>Bacteroidota</taxon>
        <taxon>Chitinophagia</taxon>
        <taxon>Chitinophagales</taxon>
        <taxon>Chitinophagaceae</taxon>
        <taxon>Sediminibacterium</taxon>
    </lineage>
</organism>
<dbReference type="OrthoDB" id="9808374at2"/>
<sequence>MKKFFSFSILMGLMFTTISACAQGGGDASKKPSPPAKATETIASGATITIDYSSPSLKGRTIGKDVEPKKGQVWRAGANDATVFEVSKDVTIEGKTLPAGKYSFFTLDNGDDYTLIFNKTAKQWGAFSYKQADDALRVNVKPGKSDTSVEKLTYTISKAGVVTLAWGTLKVDFRVK</sequence>
<feature type="signal peptide" evidence="1">
    <location>
        <begin position="1"/>
        <end position="22"/>
    </location>
</feature>
<keyword evidence="3" id="KW-1185">Reference proteome</keyword>
<dbReference type="EMBL" id="SNWP01000012">
    <property type="protein sequence ID" value="TDO25844.1"/>
    <property type="molecule type" value="Genomic_DNA"/>
</dbReference>
<reference evidence="2 3" key="1">
    <citation type="submission" date="2019-03" db="EMBL/GenBank/DDBJ databases">
        <title>Genomic Encyclopedia of Archaeal and Bacterial Type Strains, Phase II (KMG-II): from individual species to whole genera.</title>
        <authorList>
            <person name="Goeker M."/>
        </authorList>
    </citation>
    <scope>NUCLEOTIDE SEQUENCE [LARGE SCALE GENOMIC DNA]</scope>
    <source>
        <strain evidence="2 3">DSM 28323</strain>
    </source>
</reference>
<protein>
    <recommendedName>
        <fullName evidence="4">DUF2911 family protein</fullName>
    </recommendedName>
</protein>
<name>A0A4R6ITH5_9BACT</name>
<evidence type="ECO:0008006" key="4">
    <source>
        <dbReference type="Google" id="ProtNLM"/>
    </source>
</evidence>
<evidence type="ECO:0000313" key="3">
    <source>
        <dbReference type="Proteomes" id="UP000295741"/>
    </source>
</evidence>
<evidence type="ECO:0000256" key="1">
    <source>
        <dbReference type="SAM" id="SignalP"/>
    </source>
</evidence>
<dbReference type="Proteomes" id="UP000295741">
    <property type="component" value="Unassembled WGS sequence"/>
</dbReference>